<dbReference type="GO" id="GO:0050660">
    <property type="term" value="F:flavin adenine dinucleotide binding"/>
    <property type="evidence" value="ECO:0007669"/>
    <property type="project" value="InterPro"/>
</dbReference>
<feature type="region of interest" description="Disordered" evidence="3">
    <location>
        <begin position="746"/>
        <end position="796"/>
    </location>
</feature>
<evidence type="ECO:0000259" key="5">
    <source>
        <dbReference type="PROSITE" id="PS00623"/>
    </source>
</evidence>
<reference evidence="7 8" key="2">
    <citation type="submission" date="2021-10" db="EMBL/GenBank/DDBJ databases">
        <authorList>
            <person name="Piombo E."/>
        </authorList>
    </citation>
    <scope>NUCLEOTIDE SEQUENCE [LARGE SCALE GENOMIC DNA]</scope>
</reference>
<dbReference type="CDD" id="cd09630">
    <property type="entry name" value="CDH_like_cytochrome"/>
    <property type="match status" value="1"/>
</dbReference>
<dbReference type="PROSITE" id="PS00623">
    <property type="entry name" value="GMC_OXRED_1"/>
    <property type="match status" value="1"/>
</dbReference>
<dbReference type="Pfam" id="PF16010">
    <property type="entry name" value="CDH-cyt"/>
    <property type="match status" value="1"/>
</dbReference>
<comment type="similarity">
    <text evidence="1 2">Belongs to the GMC oxidoreductase family.</text>
</comment>
<feature type="chain" id="PRO_5040136439" description="Glucose-methanol-choline oxidoreductase N-terminal domain-containing protein" evidence="4">
    <location>
        <begin position="20"/>
        <end position="810"/>
    </location>
</feature>
<dbReference type="InterPro" id="IPR053208">
    <property type="entry name" value="GMC_Oxidoreductase_CD"/>
</dbReference>
<keyword evidence="4" id="KW-0732">Signal</keyword>
<name>A0A9N9U2W7_9HYPO</name>
<feature type="domain" description="Glucose-methanol-choline oxidoreductase N-terminal" evidence="5">
    <location>
        <begin position="312"/>
        <end position="335"/>
    </location>
</feature>
<dbReference type="InterPro" id="IPR015920">
    <property type="entry name" value="Cellobiose_DH-like_cyt"/>
</dbReference>
<dbReference type="OrthoDB" id="413885at2759"/>
<dbReference type="SUPFAM" id="SSF54373">
    <property type="entry name" value="FAD-linked reductases, C-terminal domain"/>
    <property type="match status" value="1"/>
</dbReference>
<evidence type="ECO:0000256" key="4">
    <source>
        <dbReference type="SAM" id="SignalP"/>
    </source>
</evidence>
<evidence type="ECO:0000259" key="6">
    <source>
        <dbReference type="PROSITE" id="PS00624"/>
    </source>
</evidence>
<feature type="domain" description="Glucose-methanol-choline oxidoreductase N-terminal" evidence="6">
    <location>
        <begin position="480"/>
        <end position="494"/>
    </location>
</feature>
<evidence type="ECO:0000313" key="7">
    <source>
        <dbReference type="EMBL" id="CAG9975263.1"/>
    </source>
</evidence>
<dbReference type="Gene3D" id="3.50.50.60">
    <property type="entry name" value="FAD/NAD(P)-binding domain"/>
    <property type="match status" value="1"/>
</dbReference>
<dbReference type="InterPro" id="IPR000172">
    <property type="entry name" value="GMC_OxRdtase_N"/>
</dbReference>
<feature type="signal peptide" evidence="4">
    <location>
        <begin position="1"/>
        <end position="19"/>
    </location>
</feature>
<dbReference type="PANTHER" id="PTHR47190:SF4">
    <property type="entry name" value="DEHYDROGENASE, PUTATIVE-RELATED"/>
    <property type="match status" value="1"/>
</dbReference>
<evidence type="ECO:0000256" key="2">
    <source>
        <dbReference type="RuleBase" id="RU003968"/>
    </source>
</evidence>
<evidence type="ECO:0000256" key="3">
    <source>
        <dbReference type="SAM" id="MobiDB-lite"/>
    </source>
</evidence>
<dbReference type="AlphaFoldDB" id="A0A9N9U2W7"/>
<dbReference type="Gene3D" id="2.60.40.1210">
    <property type="entry name" value="Cellobiose dehydrogenase, cytochrome domain"/>
    <property type="match status" value="1"/>
</dbReference>
<dbReference type="InterPro" id="IPR007867">
    <property type="entry name" value="GMC_OxRtase_C"/>
</dbReference>
<dbReference type="PROSITE" id="PS00624">
    <property type="entry name" value="GMC_OXRED_2"/>
    <property type="match status" value="1"/>
</dbReference>
<keyword evidence="2" id="KW-0285">Flavoprotein</keyword>
<gene>
    <name evidence="7" type="ORF">CBYS24578_00015606</name>
</gene>
<dbReference type="PANTHER" id="PTHR47190">
    <property type="entry name" value="DEHYDROGENASE, PUTATIVE-RELATED"/>
    <property type="match status" value="1"/>
</dbReference>
<dbReference type="Gene3D" id="3.30.410.10">
    <property type="entry name" value="Cholesterol Oxidase, domain 2"/>
    <property type="match status" value="1"/>
</dbReference>
<organism evidence="7 8">
    <name type="scientific">Clonostachys byssicola</name>
    <dbReference type="NCBI Taxonomy" id="160290"/>
    <lineage>
        <taxon>Eukaryota</taxon>
        <taxon>Fungi</taxon>
        <taxon>Dikarya</taxon>
        <taxon>Ascomycota</taxon>
        <taxon>Pezizomycotina</taxon>
        <taxon>Sordariomycetes</taxon>
        <taxon>Hypocreomycetidae</taxon>
        <taxon>Hypocreales</taxon>
        <taxon>Bionectriaceae</taxon>
        <taxon>Clonostachys</taxon>
    </lineage>
</organism>
<dbReference type="SUPFAM" id="SSF49344">
    <property type="entry name" value="CBD9-like"/>
    <property type="match status" value="1"/>
</dbReference>
<keyword evidence="8" id="KW-1185">Reference proteome</keyword>
<protein>
    <recommendedName>
        <fullName evidence="5 6">Glucose-methanol-choline oxidoreductase N-terminal domain-containing protein</fullName>
    </recommendedName>
</protein>
<evidence type="ECO:0000256" key="1">
    <source>
        <dbReference type="ARBA" id="ARBA00010790"/>
    </source>
</evidence>
<dbReference type="GO" id="GO:0016614">
    <property type="term" value="F:oxidoreductase activity, acting on CH-OH group of donors"/>
    <property type="evidence" value="ECO:0007669"/>
    <property type="project" value="InterPro"/>
</dbReference>
<keyword evidence="2" id="KW-0274">FAD</keyword>
<sequence length="810" mass="85323">MKASTFFSGLIALVAPVMAQSTTSYVDPKTSITFQQFSDSKTGYTFGIALPKNPTTDFIGQISAPITEGYAAASMSSSMANSYLIVAFPSGESVSASIRLATGYTNPSVITDAGIQLKEIPSGTFVNATSFTYTFLCSGCISGDKAFDPTTETGVMGWALSTTALTDTSSASATLNYHGAGFGGFGVKLTEAQSADYDTWAKLATGTTPTNPGGDTPTNPGNFTTVISNVTYDYIVSGAGAAGIIAAERLAESGASVLLLERGKESLYSSGGRSVMDWNETATQYDVPSMAYYLSTAADTTEYCTDTASQAGCILGGGTVVNAMMFVRPRAADFDDKWPSGWKWADGVETAAGRLYEHTPGTIMASKDGQRYDQGAWDVLSKWLSGIGFSEVNTLEEPEKKHAVYSRPPWMINNGLRAGPVRDYLPLAKALPNFTLQLNSKMLRVIRNGTAATGVEVETSTTTRQIINLKAGGAVVLASGSLSTPRILFNSGIGPAAQIQTVSNGTTKITLPPQADWIELPVGQNLQDHPIYTVSFKTKQPLQALNSSSFTSPSQTDVDLFAQGSGLLAQSGQRLNFWTTVEGSDGITRSIQGTCNSPSADTVRMKIYLTHGLTSKGSLAITSSGATTFSKDPYLNTAEDREAVLGFMQQLIDYSGKANSTISLASNVTAESLIKDLSPGAHFIGTARMGASNDGESVVDTDTKVWGMDNLFVVDASMHPDLPTGNTQAIVMVAAEYAVEKILASEKGTGNGTGNGNGSTPTTTPTPVTTTASATTPTATTTSTARPSCKNKRRVKRRALKWSEIDGLKI</sequence>
<feature type="compositionally biased region" description="Low complexity" evidence="3">
    <location>
        <begin position="758"/>
        <end position="785"/>
    </location>
</feature>
<comment type="caution">
    <text evidence="7">The sequence shown here is derived from an EMBL/GenBank/DDBJ whole genome shotgun (WGS) entry which is preliminary data.</text>
</comment>
<accession>A0A9N9U2W7</accession>
<dbReference type="InterPro" id="IPR036188">
    <property type="entry name" value="FAD/NAD-bd_sf"/>
</dbReference>
<dbReference type="Proteomes" id="UP000754883">
    <property type="component" value="Unassembled WGS sequence"/>
</dbReference>
<evidence type="ECO:0000313" key="8">
    <source>
        <dbReference type="Proteomes" id="UP000754883"/>
    </source>
</evidence>
<dbReference type="SUPFAM" id="SSF51905">
    <property type="entry name" value="FAD/NAD(P)-binding domain"/>
    <property type="match status" value="1"/>
</dbReference>
<dbReference type="Pfam" id="PF05199">
    <property type="entry name" value="GMC_oxred_C"/>
    <property type="match status" value="1"/>
</dbReference>
<dbReference type="EMBL" id="CABFNO020001255">
    <property type="protein sequence ID" value="CAG9975263.1"/>
    <property type="molecule type" value="Genomic_DNA"/>
</dbReference>
<reference evidence="8" key="1">
    <citation type="submission" date="2019-06" db="EMBL/GenBank/DDBJ databases">
        <authorList>
            <person name="Broberg M."/>
        </authorList>
    </citation>
    <scope>NUCLEOTIDE SEQUENCE [LARGE SCALE GENOMIC DNA]</scope>
</reference>
<proteinExistence type="inferred from homology"/>
<dbReference type="Pfam" id="PF00732">
    <property type="entry name" value="GMC_oxred_N"/>
    <property type="match status" value="1"/>
</dbReference>